<dbReference type="Gene3D" id="3.30.450.40">
    <property type="match status" value="1"/>
</dbReference>
<dbReference type="PANTHER" id="PTHR45138">
    <property type="entry name" value="REGULATORY COMPONENTS OF SENSORY TRANSDUCTION SYSTEM"/>
    <property type="match status" value="1"/>
</dbReference>
<proteinExistence type="predicted"/>
<dbReference type="SMART" id="SM00267">
    <property type="entry name" value="GGDEF"/>
    <property type="match status" value="1"/>
</dbReference>
<gene>
    <name evidence="2" type="ORF">NIES30_01710</name>
</gene>
<feature type="domain" description="GGDEF" evidence="1">
    <location>
        <begin position="201"/>
        <end position="320"/>
    </location>
</feature>
<dbReference type="CDD" id="cd01949">
    <property type="entry name" value="GGDEF"/>
    <property type="match status" value="1"/>
</dbReference>
<dbReference type="InterPro" id="IPR050469">
    <property type="entry name" value="Diguanylate_Cyclase"/>
</dbReference>
<protein>
    <submittedName>
        <fullName evidence="2">Histidine kinase</fullName>
    </submittedName>
</protein>
<dbReference type="InterPro" id="IPR003018">
    <property type="entry name" value="GAF"/>
</dbReference>
<name>A0A1U7JAP8_9CYAN</name>
<dbReference type="OrthoDB" id="9812358at2"/>
<dbReference type="PROSITE" id="PS50887">
    <property type="entry name" value="GGDEF"/>
    <property type="match status" value="1"/>
</dbReference>
<evidence type="ECO:0000259" key="1">
    <source>
        <dbReference type="PROSITE" id="PS50887"/>
    </source>
</evidence>
<dbReference type="PANTHER" id="PTHR45138:SF9">
    <property type="entry name" value="DIGUANYLATE CYCLASE DGCM-RELATED"/>
    <property type="match status" value="1"/>
</dbReference>
<dbReference type="NCBIfam" id="TIGR00254">
    <property type="entry name" value="GGDEF"/>
    <property type="match status" value="1"/>
</dbReference>
<keyword evidence="2" id="KW-0808">Transferase</keyword>
<dbReference type="GO" id="GO:0043709">
    <property type="term" value="P:cell adhesion involved in single-species biofilm formation"/>
    <property type="evidence" value="ECO:0007669"/>
    <property type="project" value="TreeGrafter"/>
</dbReference>
<dbReference type="GO" id="GO:1902201">
    <property type="term" value="P:negative regulation of bacterial-type flagellum-dependent cell motility"/>
    <property type="evidence" value="ECO:0007669"/>
    <property type="project" value="TreeGrafter"/>
</dbReference>
<dbReference type="SUPFAM" id="SSF55073">
    <property type="entry name" value="Nucleotide cyclase"/>
    <property type="match status" value="1"/>
</dbReference>
<dbReference type="InterPro" id="IPR043128">
    <property type="entry name" value="Rev_trsase/Diguanyl_cyclase"/>
</dbReference>
<dbReference type="RefSeq" id="WP_073606637.1">
    <property type="nucleotide sequence ID" value="NZ_MRCG01000001.1"/>
</dbReference>
<dbReference type="InterPro" id="IPR000160">
    <property type="entry name" value="GGDEF_dom"/>
</dbReference>
<keyword evidence="3" id="KW-1185">Reference proteome</keyword>
<dbReference type="Gene3D" id="3.30.70.270">
    <property type="match status" value="1"/>
</dbReference>
<comment type="caution">
    <text evidence="2">The sequence shown here is derived from an EMBL/GenBank/DDBJ whole genome shotgun (WGS) entry which is preliminary data.</text>
</comment>
<dbReference type="GO" id="GO:0016301">
    <property type="term" value="F:kinase activity"/>
    <property type="evidence" value="ECO:0007669"/>
    <property type="project" value="UniProtKB-KW"/>
</dbReference>
<dbReference type="SUPFAM" id="SSF55781">
    <property type="entry name" value="GAF domain-like"/>
    <property type="match status" value="1"/>
</dbReference>
<dbReference type="Proteomes" id="UP000185557">
    <property type="component" value="Unassembled WGS sequence"/>
</dbReference>
<dbReference type="GO" id="GO:0005886">
    <property type="term" value="C:plasma membrane"/>
    <property type="evidence" value="ECO:0007669"/>
    <property type="project" value="TreeGrafter"/>
</dbReference>
<dbReference type="Pfam" id="PF01590">
    <property type="entry name" value="GAF"/>
    <property type="match status" value="1"/>
</dbReference>
<reference evidence="2 3" key="1">
    <citation type="submission" date="2016-11" db="EMBL/GenBank/DDBJ databases">
        <title>Draft Genome Sequences of Nine Cyanobacterial Strains from Diverse Habitats.</title>
        <authorList>
            <person name="Zhu T."/>
            <person name="Hou S."/>
            <person name="Lu X."/>
            <person name="Hess W.R."/>
        </authorList>
    </citation>
    <scope>NUCLEOTIDE SEQUENCE [LARGE SCALE GENOMIC DNA]</scope>
    <source>
        <strain evidence="2 3">NIES-30</strain>
    </source>
</reference>
<dbReference type="InterPro" id="IPR029787">
    <property type="entry name" value="Nucleotide_cyclase"/>
</dbReference>
<organism evidence="2 3">
    <name type="scientific">Phormidium tenue NIES-30</name>
    <dbReference type="NCBI Taxonomy" id="549789"/>
    <lineage>
        <taxon>Bacteria</taxon>
        <taxon>Bacillati</taxon>
        <taxon>Cyanobacteriota</taxon>
        <taxon>Cyanophyceae</taxon>
        <taxon>Oscillatoriophycideae</taxon>
        <taxon>Oscillatoriales</taxon>
        <taxon>Oscillatoriaceae</taxon>
        <taxon>Phormidium</taxon>
    </lineage>
</organism>
<dbReference type="Pfam" id="PF00990">
    <property type="entry name" value="GGDEF"/>
    <property type="match status" value="1"/>
</dbReference>
<dbReference type="InterPro" id="IPR029016">
    <property type="entry name" value="GAF-like_dom_sf"/>
</dbReference>
<sequence length="320" mass="35415">MTPIPTIDASQLLDFNSAALAVLTHLHERLGFDLWMVTRTEGEDWIVLQANDTGYGVKAGDVFRWSDSFCSRMIKGEGPRIAPSSETVVAYAEAPIGQQVKIGAYVGVPLLKEDGTLFGTLCAIDPLPQPQVIQQELPLIELLARLLSRILHADLKFAEQARLAEHLQTEALTDGLTGLYNRRGWDQLLDSEEERCAIYGYPASIIVIDIDGLQAINDSQGQAAGDQILRRTRDLLRQITRKQDTVARTGGNEFAMLCVECPLVEGELIKHQLEKVLGESQLHATVGIAGRHPSQGLRWAWANADRAMYSHRSTSQQKNH</sequence>
<dbReference type="STRING" id="549789.NIES30_01710"/>
<dbReference type="GO" id="GO:0052621">
    <property type="term" value="F:diguanylate cyclase activity"/>
    <property type="evidence" value="ECO:0007669"/>
    <property type="project" value="TreeGrafter"/>
</dbReference>
<evidence type="ECO:0000313" key="2">
    <source>
        <dbReference type="EMBL" id="OKH50823.1"/>
    </source>
</evidence>
<evidence type="ECO:0000313" key="3">
    <source>
        <dbReference type="Proteomes" id="UP000185557"/>
    </source>
</evidence>
<dbReference type="EMBL" id="MRCG01000001">
    <property type="protein sequence ID" value="OKH50823.1"/>
    <property type="molecule type" value="Genomic_DNA"/>
</dbReference>
<dbReference type="AlphaFoldDB" id="A0A1U7JAP8"/>
<keyword evidence="2" id="KW-0418">Kinase</keyword>
<accession>A0A1U7JAP8</accession>
<dbReference type="SMART" id="SM00065">
    <property type="entry name" value="GAF"/>
    <property type="match status" value="1"/>
</dbReference>